<proteinExistence type="predicted"/>
<geneLocation type="plasmid" evidence="4 5">
    <name>pdjl-6-5</name>
</geneLocation>
<dbReference type="InterPro" id="IPR013078">
    <property type="entry name" value="His_Pase_superF_clade-1"/>
</dbReference>
<dbReference type="Gene3D" id="3.40.50.1240">
    <property type="entry name" value="Phosphoglycerate mutase-like"/>
    <property type="match status" value="1"/>
</dbReference>
<evidence type="ECO:0000256" key="1">
    <source>
        <dbReference type="ARBA" id="ARBA00023152"/>
    </source>
</evidence>
<dbReference type="GO" id="GO:0016791">
    <property type="term" value="F:phosphatase activity"/>
    <property type="evidence" value="ECO:0007669"/>
    <property type="project" value="TreeGrafter"/>
</dbReference>
<dbReference type="InterPro" id="IPR050275">
    <property type="entry name" value="PGM_Phosphatase"/>
</dbReference>
<keyword evidence="5" id="KW-1185">Reference proteome</keyword>
<evidence type="ECO:0000256" key="3">
    <source>
        <dbReference type="PIRSR" id="PIRSR613078-2"/>
    </source>
</evidence>
<evidence type="ECO:0000313" key="4">
    <source>
        <dbReference type="EMBL" id="UPU47114.1"/>
    </source>
</evidence>
<dbReference type="GO" id="GO:0005737">
    <property type="term" value="C:cytoplasm"/>
    <property type="evidence" value="ECO:0007669"/>
    <property type="project" value="TreeGrafter"/>
</dbReference>
<keyword evidence="4" id="KW-0614">Plasmid</keyword>
<feature type="binding site" evidence="3">
    <location>
        <begin position="9"/>
        <end position="16"/>
    </location>
    <ligand>
        <name>substrate</name>
    </ligand>
</feature>
<feature type="binding site" evidence="3">
    <location>
        <position position="94"/>
    </location>
    <ligand>
        <name>substrate</name>
    </ligand>
</feature>
<organism evidence="4 5">
    <name type="scientific">Rhodococcus qingshengii JCM 15477</name>
    <dbReference type="NCBI Taxonomy" id="1303681"/>
    <lineage>
        <taxon>Bacteria</taxon>
        <taxon>Bacillati</taxon>
        <taxon>Actinomycetota</taxon>
        <taxon>Actinomycetes</taxon>
        <taxon>Mycobacteriales</taxon>
        <taxon>Nocardiaceae</taxon>
        <taxon>Rhodococcus</taxon>
        <taxon>Rhodococcus erythropolis group</taxon>
    </lineage>
</organism>
<dbReference type="CDD" id="cd07067">
    <property type="entry name" value="HP_PGM_like"/>
    <property type="match status" value="1"/>
</dbReference>
<sequence length="187" mass="20380">MTSQLYLVRHGQTALNAEGRLRGLADPPLDEIGERQAAAVARALSDIGASLVLSSPLRRAVRTAQIIAEALGIEQRIDARLNDRDYGFWTGHRKSEVLAEWGTVDAAPGVETSETVLTRVLPALDEFAVPGADSTPLIVVTHDAVIRPLMLHIDPDATTITVPTGSYQVLIYLEGRWRIDLIDQQPL</sequence>
<evidence type="ECO:0000256" key="2">
    <source>
        <dbReference type="ARBA" id="ARBA00023235"/>
    </source>
</evidence>
<dbReference type="InterPro" id="IPR029033">
    <property type="entry name" value="His_PPase_superfam"/>
</dbReference>
<dbReference type="AlphaFoldDB" id="A0AB38RQV4"/>
<dbReference type="SMART" id="SM00855">
    <property type="entry name" value="PGAM"/>
    <property type="match status" value="1"/>
</dbReference>
<dbReference type="PANTHER" id="PTHR48100">
    <property type="entry name" value="BROAD-SPECIFICITY PHOSPHATASE YOR283W-RELATED"/>
    <property type="match status" value="1"/>
</dbReference>
<keyword evidence="2" id="KW-0413">Isomerase</keyword>
<dbReference type="PROSITE" id="PS00175">
    <property type="entry name" value="PG_MUTASE"/>
    <property type="match status" value="1"/>
</dbReference>
<dbReference type="PANTHER" id="PTHR48100:SF1">
    <property type="entry name" value="HISTIDINE PHOSPHATASE FAMILY PROTEIN-RELATED"/>
    <property type="match status" value="1"/>
</dbReference>
<dbReference type="Proteomes" id="UP000831484">
    <property type="component" value="Plasmid pdjl-6-5"/>
</dbReference>
<dbReference type="Pfam" id="PF00300">
    <property type="entry name" value="His_Phos_1"/>
    <property type="match status" value="1"/>
</dbReference>
<dbReference type="RefSeq" id="WP_064074698.1">
    <property type="nucleotide sequence ID" value="NZ_CP096568.1"/>
</dbReference>
<name>A0AB38RQV4_RHOSG</name>
<evidence type="ECO:0000313" key="5">
    <source>
        <dbReference type="Proteomes" id="UP000831484"/>
    </source>
</evidence>
<protein>
    <submittedName>
        <fullName evidence="4">Histidine phosphatase family protein</fullName>
    </submittedName>
</protein>
<dbReference type="EMBL" id="CP096568">
    <property type="protein sequence ID" value="UPU47114.1"/>
    <property type="molecule type" value="Genomic_DNA"/>
</dbReference>
<reference evidence="5" key="1">
    <citation type="journal article" date="2022" name="Environ. Microbiol.">
        <title>Functional analysis, diversity, and distribution of carbendazim hydrolases MheI and CbmA, responsible for the initial step in carbendazim degradation.</title>
        <authorList>
            <person name="Zhang M."/>
            <person name="Bai X."/>
            <person name="Li Q."/>
            <person name="Zhang L."/>
            <person name="Zhu Q."/>
            <person name="Gao S."/>
            <person name="Ke Z."/>
            <person name="Jiang M."/>
            <person name="Hu J."/>
            <person name="Qiu J."/>
            <person name="Hong Q."/>
        </authorList>
    </citation>
    <scope>NUCLEOTIDE SEQUENCE [LARGE SCALE GENOMIC DNA]</scope>
    <source>
        <strain evidence="5">djl-6</strain>
    </source>
</reference>
<keyword evidence="1" id="KW-0324">Glycolysis</keyword>
<dbReference type="SUPFAM" id="SSF53254">
    <property type="entry name" value="Phosphoglycerate mutase-like"/>
    <property type="match status" value="1"/>
</dbReference>
<gene>
    <name evidence="4" type="ORF">M0639_34135</name>
</gene>
<feature type="binding site" evidence="3">
    <location>
        <position position="59"/>
    </location>
    <ligand>
        <name>substrate</name>
    </ligand>
</feature>
<accession>A0AB38RQV4</accession>
<dbReference type="InterPro" id="IPR001345">
    <property type="entry name" value="PG/BPGM_mutase_AS"/>
</dbReference>